<proteinExistence type="inferred from homology"/>
<organism evidence="3">
    <name type="scientific">Guillardia theta</name>
    <name type="common">Cryptophyte</name>
    <name type="synonym">Cryptomonas phi</name>
    <dbReference type="NCBI Taxonomy" id="55529"/>
    <lineage>
        <taxon>Eukaryota</taxon>
        <taxon>Cryptophyceae</taxon>
        <taxon>Pyrenomonadales</taxon>
        <taxon>Geminigeraceae</taxon>
        <taxon>Guillardia</taxon>
    </lineage>
</organism>
<dbReference type="InterPro" id="IPR050154">
    <property type="entry name" value="UbiB_kinase"/>
</dbReference>
<dbReference type="InterPro" id="IPR011009">
    <property type="entry name" value="Kinase-like_dom_sf"/>
</dbReference>
<dbReference type="EMBL" id="HBKN01027516">
    <property type="protein sequence ID" value="CAE2310846.1"/>
    <property type="molecule type" value="Transcribed_RNA"/>
</dbReference>
<dbReference type="CDD" id="cd05121">
    <property type="entry name" value="ABC1_ADCK3-like"/>
    <property type="match status" value="1"/>
</dbReference>
<dbReference type="AlphaFoldDB" id="A0A7S4NW23"/>
<name>A0A7S4NW23_GUITH</name>
<dbReference type="SUPFAM" id="SSF56112">
    <property type="entry name" value="Protein kinase-like (PK-like)"/>
    <property type="match status" value="1"/>
</dbReference>
<evidence type="ECO:0000259" key="2">
    <source>
        <dbReference type="Pfam" id="PF03109"/>
    </source>
</evidence>
<dbReference type="PANTHER" id="PTHR10566:SF118">
    <property type="entry name" value="PROTEIN KINASE DOMAIN-CONTAINING PROTEIN"/>
    <property type="match status" value="1"/>
</dbReference>
<protein>
    <recommendedName>
        <fullName evidence="2">ABC1 atypical kinase-like domain-containing protein</fullName>
    </recommendedName>
</protein>
<sequence length="789" mass="86676">MVHVQGSCFLPTPSHSCYHRLHAPTNRHSLCLKPFKRARHLVLGSSMALPPELQALSGQVCKYVDCQGLGKSIQDQQRMLSKLSGSDWASLSKQMQQEAAAAVDGVVKVVEANPAAFLSVGAVLLLSVAAVASRRPSMTTPYPSGVYDKDTAAEYFRERPVLFFSRGAQIAMAALGFGVSVGLDLLMNKYEENEGKRADQATTILTELGPTFIKIGQSLSIRSDLLSPEYLRALTQLQDKVPEFSTETAIEIIKGELGRDVSSVYDNFDRPIAAASLGQVYRARLKDGREVAVKVQRPNILERIALDMHLIRESAPLLKKLGAPGDIEGLVDDWGFGFVNELDYRKEGENAEAFMESISKTPLAKVVIAPPVVWEFTSTRVLTTEWIVGERLEQSSASDVSSLCSIAMNSYLTMMLESGTMHCDPHPGNLLRTQDGKLCILDWGLVQTIDPDLRLKFIEHIAHLTSRDYDKVPADLVALGFVPAGKEKSVQEEESVKVVAGVYTRLMAGGGAANIDVNAVFSELQDLTEKYGNLFQIPPYFAYIARAFGVLEGIGLSNNPKYAIISECLPYISQRLLTDTNPRTAGALNTFIFGADKDKEDRLLDVERVEWLLDGYSSYQTAAGGGSLVSAAKPITTVVEEAAEQLSSLLLTEDDSPVQAIVLEQLARILNAGVRGTWTAIRNSSGKMRNGRTLLGMLVDPLGIFRGTGIFTSDEDDRRVMEATQRLLEVVQRQSVRESMGSLRPQELRAVAAIVVRKLWDKRAKLLLTSNKLASTALRQSLQRLERRR</sequence>
<dbReference type="Gene3D" id="1.10.510.10">
    <property type="entry name" value="Transferase(Phosphotransferase) domain 1"/>
    <property type="match status" value="1"/>
</dbReference>
<evidence type="ECO:0000256" key="1">
    <source>
        <dbReference type="ARBA" id="ARBA00009670"/>
    </source>
</evidence>
<reference evidence="3" key="1">
    <citation type="submission" date="2021-01" db="EMBL/GenBank/DDBJ databases">
        <authorList>
            <person name="Corre E."/>
            <person name="Pelletier E."/>
            <person name="Niang G."/>
            <person name="Scheremetjew M."/>
            <person name="Finn R."/>
            <person name="Kale V."/>
            <person name="Holt S."/>
            <person name="Cochrane G."/>
            <person name="Meng A."/>
            <person name="Brown T."/>
            <person name="Cohen L."/>
        </authorList>
    </citation>
    <scope>NUCLEOTIDE SEQUENCE</scope>
    <source>
        <strain evidence="3">CCMP 2712</strain>
    </source>
</reference>
<accession>A0A7S4NW23</accession>
<feature type="domain" description="ABC1 atypical kinase-like" evidence="2">
    <location>
        <begin position="236"/>
        <end position="472"/>
    </location>
</feature>
<dbReference type="PANTHER" id="PTHR10566">
    <property type="entry name" value="CHAPERONE-ACTIVITY OF BC1 COMPLEX CABC1 -RELATED"/>
    <property type="match status" value="1"/>
</dbReference>
<dbReference type="Pfam" id="PF03109">
    <property type="entry name" value="ABC1"/>
    <property type="match status" value="1"/>
</dbReference>
<evidence type="ECO:0000313" key="3">
    <source>
        <dbReference type="EMBL" id="CAE2310846.1"/>
    </source>
</evidence>
<dbReference type="InterPro" id="IPR004147">
    <property type="entry name" value="ABC1_dom"/>
</dbReference>
<gene>
    <name evidence="3" type="ORF">GTHE00462_LOCUS21287</name>
</gene>
<comment type="similarity">
    <text evidence="1">Belongs to the protein kinase superfamily. ADCK protein kinase family.</text>
</comment>